<accession>A0A9N7VWF7</accession>
<feature type="signal peptide" evidence="2">
    <location>
        <begin position="1"/>
        <end position="42"/>
    </location>
</feature>
<evidence type="ECO:0000313" key="3">
    <source>
        <dbReference type="EMBL" id="CAB1460627.1"/>
    </source>
</evidence>
<evidence type="ECO:0000256" key="1">
    <source>
        <dbReference type="SAM" id="MobiDB-lite"/>
    </source>
</evidence>
<sequence length="302" mass="33262">MQLWRGIASLLLVVPPPHIRKRTHVSFNLICLPLWLLHLVQGGLEVGPKQPVWADGATHVLLLHWVWEGRGEIQPHIPYKLLPCCIVSMQMATEEHRCLCANTSLLRTIHGKFLNSGCQAPAEAHRRKGPPAGAVAEVIREKGPTRVQSRCRRPPYPVPSNGPPSAPATDTAPRSKRKKAPRTTDAVRHSGIGPPPPQKKRRGVPHAESPASWRGGRLLPQPRHLPSGLTTHTNDIGESQVYYRCADVGKRGKYLPLPMFGRYFGATLDIRSFPTAHLTISHGTLVCRGTLVENHCSKACSP</sequence>
<feature type="compositionally biased region" description="Pro residues" evidence="1">
    <location>
        <begin position="154"/>
        <end position="166"/>
    </location>
</feature>
<dbReference type="EMBL" id="CADEAL010004487">
    <property type="protein sequence ID" value="CAB1460627.1"/>
    <property type="molecule type" value="Genomic_DNA"/>
</dbReference>
<feature type="chain" id="PRO_5040419319" evidence="2">
    <location>
        <begin position="43"/>
        <end position="302"/>
    </location>
</feature>
<organism evidence="3 4">
    <name type="scientific">Pleuronectes platessa</name>
    <name type="common">European plaice</name>
    <dbReference type="NCBI Taxonomy" id="8262"/>
    <lineage>
        <taxon>Eukaryota</taxon>
        <taxon>Metazoa</taxon>
        <taxon>Chordata</taxon>
        <taxon>Craniata</taxon>
        <taxon>Vertebrata</taxon>
        <taxon>Euteleostomi</taxon>
        <taxon>Actinopterygii</taxon>
        <taxon>Neopterygii</taxon>
        <taxon>Teleostei</taxon>
        <taxon>Neoteleostei</taxon>
        <taxon>Acanthomorphata</taxon>
        <taxon>Carangaria</taxon>
        <taxon>Pleuronectiformes</taxon>
        <taxon>Pleuronectoidei</taxon>
        <taxon>Pleuronectidae</taxon>
        <taxon>Pleuronectes</taxon>
    </lineage>
</organism>
<reference evidence="3" key="1">
    <citation type="submission" date="2020-03" db="EMBL/GenBank/DDBJ databases">
        <authorList>
            <person name="Weist P."/>
        </authorList>
    </citation>
    <scope>NUCLEOTIDE SEQUENCE</scope>
</reference>
<evidence type="ECO:0000256" key="2">
    <source>
        <dbReference type="SAM" id="SignalP"/>
    </source>
</evidence>
<protein>
    <submittedName>
        <fullName evidence="3">Uncharacterized protein</fullName>
    </submittedName>
</protein>
<dbReference type="Proteomes" id="UP001153269">
    <property type="component" value="Unassembled WGS sequence"/>
</dbReference>
<dbReference type="AlphaFoldDB" id="A0A9N7VWF7"/>
<keyword evidence="2" id="KW-0732">Signal</keyword>
<evidence type="ECO:0000313" key="4">
    <source>
        <dbReference type="Proteomes" id="UP001153269"/>
    </source>
</evidence>
<keyword evidence="4" id="KW-1185">Reference proteome</keyword>
<feature type="region of interest" description="Disordered" evidence="1">
    <location>
        <begin position="139"/>
        <end position="220"/>
    </location>
</feature>
<gene>
    <name evidence="3" type="ORF">PLEPLA_LOCUS48478</name>
</gene>
<proteinExistence type="predicted"/>
<comment type="caution">
    <text evidence="3">The sequence shown here is derived from an EMBL/GenBank/DDBJ whole genome shotgun (WGS) entry which is preliminary data.</text>
</comment>
<name>A0A9N7VWF7_PLEPL</name>